<gene>
    <name evidence="2" type="ORF">OQ497_04950</name>
</gene>
<evidence type="ECO:0000313" key="3">
    <source>
        <dbReference type="Proteomes" id="UP001301152"/>
    </source>
</evidence>
<accession>A0ABT3QDG4</accession>
<proteinExistence type="predicted"/>
<evidence type="ECO:0000256" key="1">
    <source>
        <dbReference type="SAM" id="MobiDB-lite"/>
    </source>
</evidence>
<name>A0ABT3QDG4_9PROT</name>
<dbReference type="EMBL" id="JAPIUZ010000002">
    <property type="protein sequence ID" value="MCX2563310.1"/>
    <property type="molecule type" value="Genomic_DNA"/>
</dbReference>
<feature type="region of interest" description="Disordered" evidence="1">
    <location>
        <begin position="127"/>
        <end position="170"/>
    </location>
</feature>
<dbReference type="RefSeq" id="WP_086636343.1">
    <property type="nucleotide sequence ID" value="NZ_JAERKY010000002.1"/>
</dbReference>
<reference evidence="2 3" key="1">
    <citation type="submission" date="2022-11" db="EMBL/GenBank/DDBJ databases">
        <title>Genome sequencing of Acetobacter type strain.</title>
        <authorList>
            <person name="Heo J."/>
            <person name="Lee D."/>
            <person name="Han B.-H."/>
            <person name="Hong S.-B."/>
            <person name="Kwon S.-W."/>
        </authorList>
    </citation>
    <scope>NUCLEOTIDE SEQUENCE [LARGE SCALE GENOMIC DNA]</scope>
    <source>
        <strain evidence="2 3">KACC 21253</strain>
    </source>
</reference>
<keyword evidence="3" id="KW-1185">Reference proteome</keyword>
<protein>
    <recommendedName>
        <fullName evidence="4">Bacteriophage protein</fullName>
    </recommendedName>
</protein>
<evidence type="ECO:0000313" key="2">
    <source>
        <dbReference type="EMBL" id="MCX2563310.1"/>
    </source>
</evidence>
<sequence length="189" mass="20089">MTTGGKADVTVTRDKARAVLKTIRDLTNQRVLVGIPEDENERPEGDAGNALIGYVLETGAPERNLPPRPFLVPGVEKVVDKSLERLRTAGKQAMEGVAGAVNIQLNAIGLEASASVKDKMDTGPFEPLADATLRNRISRGGGAQAGAREELANREAGNPPGTDLAQPLIDTGNLQNSVTYVIRDARNRI</sequence>
<organism evidence="2 3">
    <name type="scientific">Acetobacter thailandicus</name>
    <dbReference type="NCBI Taxonomy" id="1502842"/>
    <lineage>
        <taxon>Bacteria</taxon>
        <taxon>Pseudomonadati</taxon>
        <taxon>Pseudomonadota</taxon>
        <taxon>Alphaproteobacteria</taxon>
        <taxon>Acetobacterales</taxon>
        <taxon>Acetobacteraceae</taxon>
        <taxon>Acetobacter</taxon>
    </lineage>
</organism>
<evidence type="ECO:0008006" key="4">
    <source>
        <dbReference type="Google" id="ProtNLM"/>
    </source>
</evidence>
<comment type="caution">
    <text evidence="2">The sequence shown here is derived from an EMBL/GenBank/DDBJ whole genome shotgun (WGS) entry which is preliminary data.</text>
</comment>
<dbReference type="Proteomes" id="UP001301152">
    <property type="component" value="Unassembled WGS sequence"/>
</dbReference>